<organism evidence="1 2">
    <name type="scientific">Candidatus Propionivibrio dominans</name>
    <dbReference type="NCBI Taxonomy" id="2954373"/>
    <lineage>
        <taxon>Bacteria</taxon>
        <taxon>Pseudomonadati</taxon>
        <taxon>Pseudomonadota</taxon>
        <taxon>Betaproteobacteria</taxon>
        <taxon>Rhodocyclales</taxon>
        <taxon>Rhodocyclaceae</taxon>
        <taxon>Propionivibrio</taxon>
    </lineage>
</organism>
<sequence length="184" mass="19926">MTLLCHPATPAPVVRAVEASAMMRADGGLSLAFRVWGDMVRLLIPMTGASERTDLLWEHTCFEAFVAGAGEPAYREFNFSPSGQWAAYAFSDYRQRDEALAINNAPQITSRLYAGRMEIEARLAPGGLPACAGGLQIGLAAVIEAADVVDGSHSYWALRHPALRPDFHHRDAFSLELGGPRNSV</sequence>
<evidence type="ECO:0000313" key="2">
    <source>
        <dbReference type="Proteomes" id="UP000886602"/>
    </source>
</evidence>
<accession>A0A9D7FDQ9</accession>
<reference evidence="1" key="1">
    <citation type="submission" date="2020-10" db="EMBL/GenBank/DDBJ databases">
        <title>Connecting structure to function with the recovery of over 1000 high-quality activated sludge metagenome-assembled genomes encoding full-length rRNA genes using long-read sequencing.</title>
        <authorList>
            <person name="Singleton C.M."/>
            <person name="Petriglieri F."/>
            <person name="Kristensen J.M."/>
            <person name="Kirkegaard R.H."/>
            <person name="Michaelsen T.Y."/>
            <person name="Andersen M.H."/>
            <person name="Karst S.M."/>
            <person name="Dueholm M.S."/>
            <person name="Nielsen P.H."/>
            <person name="Albertsen M."/>
        </authorList>
    </citation>
    <scope>NUCLEOTIDE SEQUENCE</scope>
    <source>
        <strain evidence="1">EsbW_18-Q3-R4-48_MAXAC.044</strain>
    </source>
</reference>
<name>A0A9D7FDQ9_9RHOO</name>
<comment type="caution">
    <text evidence="1">The sequence shown here is derived from an EMBL/GenBank/DDBJ whole genome shotgun (WGS) entry which is preliminary data.</text>
</comment>
<dbReference type="Gene3D" id="2.60.40.1190">
    <property type="match status" value="1"/>
</dbReference>
<dbReference type="EMBL" id="JADJNC010000021">
    <property type="protein sequence ID" value="MBK7424003.1"/>
    <property type="molecule type" value="Genomic_DNA"/>
</dbReference>
<dbReference type="AlphaFoldDB" id="A0A9D7FDQ9"/>
<dbReference type="CDD" id="cd09627">
    <property type="entry name" value="DOMON_murB_like"/>
    <property type="match status" value="1"/>
</dbReference>
<dbReference type="Proteomes" id="UP000886602">
    <property type="component" value="Unassembled WGS sequence"/>
</dbReference>
<gene>
    <name evidence="1" type="ORF">IPJ48_13400</name>
</gene>
<proteinExistence type="predicted"/>
<protein>
    <submittedName>
        <fullName evidence="1">DOMON-like domain-containing protein</fullName>
    </submittedName>
</protein>
<evidence type="ECO:0000313" key="1">
    <source>
        <dbReference type="EMBL" id="MBK7424003.1"/>
    </source>
</evidence>